<accession>A0A1I3B9S2</accession>
<dbReference type="PROSITE" id="PS50995">
    <property type="entry name" value="HTH_MARR_2"/>
    <property type="match status" value="1"/>
</dbReference>
<gene>
    <name evidence="2" type="ORF">FHR37_005671</name>
    <name evidence="3" type="ORF">SAMN05421678_1233</name>
</gene>
<evidence type="ECO:0000313" key="2">
    <source>
        <dbReference type="EMBL" id="NYH86820.1"/>
    </source>
</evidence>
<dbReference type="Proteomes" id="UP000533017">
    <property type="component" value="Unassembled WGS sequence"/>
</dbReference>
<name>A0A1I3B9S2_9ACTN</name>
<dbReference type="PANTHER" id="PTHR33164:SF43">
    <property type="entry name" value="HTH-TYPE TRANSCRIPTIONAL REPRESSOR YETL"/>
    <property type="match status" value="1"/>
</dbReference>
<dbReference type="PANTHER" id="PTHR33164">
    <property type="entry name" value="TRANSCRIPTIONAL REGULATOR, MARR FAMILY"/>
    <property type="match status" value="1"/>
</dbReference>
<dbReference type="InterPro" id="IPR036388">
    <property type="entry name" value="WH-like_DNA-bd_sf"/>
</dbReference>
<reference evidence="2 5" key="2">
    <citation type="submission" date="2020-07" db="EMBL/GenBank/DDBJ databases">
        <title>Sequencing the genomes of 1000 actinobacteria strains.</title>
        <authorList>
            <person name="Klenk H.-P."/>
        </authorList>
    </citation>
    <scope>NUCLEOTIDE SEQUENCE [LARGE SCALE GENOMIC DNA]</scope>
    <source>
        <strain evidence="2 5">DSM 45117</strain>
    </source>
</reference>
<feature type="domain" description="HTH marR-type" evidence="1">
    <location>
        <begin position="5"/>
        <end position="137"/>
    </location>
</feature>
<dbReference type="GO" id="GO:0006950">
    <property type="term" value="P:response to stress"/>
    <property type="evidence" value="ECO:0007669"/>
    <property type="project" value="TreeGrafter"/>
</dbReference>
<dbReference type="Pfam" id="PF12802">
    <property type="entry name" value="MarR_2"/>
    <property type="match status" value="1"/>
</dbReference>
<dbReference type="SUPFAM" id="SSF46785">
    <property type="entry name" value="Winged helix' DNA-binding domain"/>
    <property type="match status" value="1"/>
</dbReference>
<reference evidence="3 4" key="1">
    <citation type="submission" date="2016-10" db="EMBL/GenBank/DDBJ databases">
        <authorList>
            <person name="de Groot N.N."/>
        </authorList>
    </citation>
    <scope>NUCLEOTIDE SEQUENCE [LARGE SCALE GENOMIC DNA]</scope>
    <source>
        <strain evidence="3 4">CPCC 202808</strain>
    </source>
</reference>
<proteinExistence type="predicted"/>
<dbReference type="OrthoDB" id="4807076at2"/>
<dbReference type="GO" id="GO:0003677">
    <property type="term" value="F:DNA binding"/>
    <property type="evidence" value="ECO:0007669"/>
    <property type="project" value="UniProtKB-KW"/>
</dbReference>
<dbReference type="InterPro" id="IPR036390">
    <property type="entry name" value="WH_DNA-bd_sf"/>
</dbReference>
<dbReference type="SMART" id="SM00347">
    <property type="entry name" value="HTH_MARR"/>
    <property type="match status" value="1"/>
</dbReference>
<keyword evidence="3" id="KW-0238">DNA-binding</keyword>
<evidence type="ECO:0000313" key="4">
    <source>
        <dbReference type="Proteomes" id="UP000199052"/>
    </source>
</evidence>
<evidence type="ECO:0000313" key="3">
    <source>
        <dbReference type="EMBL" id="SFH58836.1"/>
    </source>
</evidence>
<dbReference type="Proteomes" id="UP000199052">
    <property type="component" value="Unassembled WGS sequence"/>
</dbReference>
<organism evidence="3 4">
    <name type="scientific">Actinopolymorpha cephalotaxi</name>
    <dbReference type="NCBI Taxonomy" id="504797"/>
    <lineage>
        <taxon>Bacteria</taxon>
        <taxon>Bacillati</taxon>
        <taxon>Actinomycetota</taxon>
        <taxon>Actinomycetes</taxon>
        <taxon>Propionibacteriales</taxon>
        <taxon>Actinopolymorphaceae</taxon>
        <taxon>Actinopolymorpha</taxon>
    </lineage>
</organism>
<dbReference type="AlphaFoldDB" id="A0A1I3B9S2"/>
<dbReference type="EMBL" id="JACBZA010000001">
    <property type="protein sequence ID" value="NYH86820.1"/>
    <property type="molecule type" value="Genomic_DNA"/>
</dbReference>
<dbReference type="InterPro" id="IPR039422">
    <property type="entry name" value="MarR/SlyA-like"/>
</dbReference>
<keyword evidence="5" id="KW-1185">Reference proteome</keyword>
<evidence type="ECO:0000313" key="5">
    <source>
        <dbReference type="Proteomes" id="UP000533017"/>
    </source>
</evidence>
<dbReference type="InterPro" id="IPR000835">
    <property type="entry name" value="HTH_MarR-typ"/>
</dbReference>
<evidence type="ECO:0000259" key="1">
    <source>
        <dbReference type="PROSITE" id="PS50995"/>
    </source>
</evidence>
<dbReference type="Gene3D" id="1.10.10.10">
    <property type="entry name" value="Winged helix-like DNA-binding domain superfamily/Winged helix DNA-binding domain"/>
    <property type="match status" value="1"/>
</dbReference>
<protein>
    <submittedName>
        <fullName evidence="2">DNA-binding MarR family transcriptional regulator</fullName>
    </submittedName>
    <submittedName>
        <fullName evidence="3">DNA-binding transcriptional regulator, MarR family</fullName>
    </submittedName>
</protein>
<dbReference type="GO" id="GO:0003700">
    <property type="term" value="F:DNA-binding transcription factor activity"/>
    <property type="evidence" value="ECO:0007669"/>
    <property type="project" value="InterPro"/>
</dbReference>
<dbReference type="PRINTS" id="PR00598">
    <property type="entry name" value="HTHMARR"/>
</dbReference>
<sequence>MPSPGVQATGLIVRLARELRTALDQRFAAFGLTSQQAGLLVHVFTGQSSPRALADLLGTDTAGITRLVDRLEAKKLVRRVPDPADRRAVVVELTRAGRSLIPKLPPVFEAVAADLTRGVDPAEAAALLQAMLANLTDQDPD</sequence>
<dbReference type="RefSeq" id="WP_092889562.1">
    <property type="nucleotide sequence ID" value="NZ_FOOI01000023.1"/>
</dbReference>
<dbReference type="EMBL" id="FOOI01000023">
    <property type="protein sequence ID" value="SFH58836.1"/>
    <property type="molecule type" value="Genomic_DNA"/>
</dbReference>